<proteinExistence type="predicted"/>
<accession>A0A179BFW2</accession>
<dbReference type="AlphaFoldDB" id="A0A179BFW2"/>
<dbReference type="Proteomes" id="UP000078302">
    <property type="component" value="Unassembled WGS sequence"/>
</dbReference>
<dbReference type="EMBL" id="LVXZ01000119">
    <property type="protein sequence ID" value="OAP90259.1"/>
    <property type="molecule type" value="Genomic_DNA"/>
</dbReference>
<name>A0A179BFW2_ACIFR</name>
<sequence>MHHKNPWTYHRAAKPGADTCAFPSRQAHVRQSAIRAAGDQLGGGLAVDGVMHLVLHRGEKLLSERLARVVIHARGALGLAE</sequence>
<comment type="caution">
    <text evidence="1">The sequence shown here is derived from an EMBL/GenBank/DDBJ whole genome shotgun (WGS) entry which is preliminary data.</text>
</comment>
<evidence type="ECO:0000313" key="2">
    <source>
        <dbReference type="Proteomes" id="UP000078302"/>
    </source>
</evidence>
<reference evidence="1 2" key="1">
    <citation type="submission" date="2016-04" db="EMBL/GenBank/DDBJ databases">
        <title>Acidithiobacillus ferrooxidans genome sequencing and assembly.</title>
        <authorList>
            <person name="Zhou Z."/>
        </authorList>
    </citation>
    <scope>NUCLEOTIDE SEQUENCE [LARGE SCALE GENOMIC DNA]</scope>
    <source>
        <strain evidence="1 2">BY0502</strain>
    </source>
</reference>
<protein>
    <submittedName>
        <fullName evidence="1">Uncharacterized protein</fullName>
    </submittedName>
</protein>
<evidence type="ECO:0000313" key="1">
    <source>
        <dbReference type="EMBL" id="OAP90259.1"/>
    </source>
</evidence>
<organism evidence="1 2">
    <name type="scientific">Acidithiobacillus ferrooxidans</name>
    <name type="common">Thiobacillus ferrooxidans</name>
    <dbReference type="NCBI Taxonomy" id="920"/>
    <lineage>
        <taxon>Bacteria</taxon>
        <taxon>Pseudomonadati</taxon>
        <taxon>Pseudomonadota</taxon>
        <taxon>Acidithiobacillia</taxon>
        <taxon>Acidithiobacillales</taxon>
        <taxon>Acidithiobacillaceae</taxon>
        <taxon>Acidithiobacillus</taxon>
    </lineage>
</organism>
<gene>
    <name evidence="1" type="ORF">A4H96_09690</name>
</gene>
<keyword evidence="2" id="KW-1185">Reference proteome</keyword>